<dbReference type="Pfam" id="PF02163">
    <property type="entry name" value="Peptidase_M50"/>
    <property type="match status" value="2"/>
</dbReference>
<evidence type="ECO:0000256" key="6">
    <source>
        <dbReference type="ARBA" id="ARBA00022723"/>
    </source>
</evidence>
<keyword evidence="11 12" id="KW-0472">Membrane</keyword>
<organism evidence="14">
    <name type="scientific">Paenibacillus sp. BIHB 4019</name>
    <dbReference type="NCBI Taxonomy" id="1870819"/>
    <lineage>
        <taxon>Bacteria</taxon>
        <taxon>Bacillati</taxon>
        <taxon>Bacillota</taxon>
        <taxon>Bacilli</taxon>
        <taxon>Bacillales</taxon>
        <taxon>Paenibacillaceae</taxon>
        <taxon>Paenibacillus</taxon>
    </lineage>
</organism>
<keyword evidence="8" id="KW-0862">Zinc</keyword>
<keyword evidence="7" id="KW-0378">Hydrolase</keyword>
<protein>
    <submittedName>
        <fullName evidence="14">Zn-dependent protease</fullName>
    </submittedName>
</protein>
<sequence length="293" mass="33072">MVKWRGIRWSVHPLFVLVMAASVLTGYFVELFTLFLIVIVHEAGHVLVARYFGWHIREVKLLPFGGVAEVEDAGSLPAGEDALVAIAGPLQNVWMGLAAWGLGQLGLWDSEWSAYVVNANMMIGLFNLLPIYPLDGGKLLQAALSYSLNFYSVMRWTARISLVLSSLMISVSLLGLLRPGGGIQMNLLVIGTFLFMTNWTYNRSIPYLFLRFLMHRDQVAIRKMAQGVLASPIVVDGRHSAVYAVRLLWRERYHLFYIMERGSSIARVAPEQRVVDRYLLERNPNRPVIELLP</sequence>
<evidence type="ECO:0000313" key="14">
    <source>
        <dbReference type="EMBL" id="ANY70372.1"/>
    </source>
</evidence>
<feature type="domain" description="Peptidase M50" evidence="13">
    <location>
        <begin position="117"/>
        <end position="145"/>
    </location>
</feature>
<dbReference type="GO" id="GO:0016020">
    <property type="term" value="C:membrane"/>
    <property type="evidence" value="ECO:0007669"/>
    <property type="project" value="UniProtKB-SubCell"/>
</dbReference>
<dbReference type="EMBL" id="CP016808">
    <property type="protein sequence ID" value="ANY70372.1"/>
    <property type="molecule type" value="Genomic_DNA"/>
</dbReference>
<evidence type="ECO:0000256" key="10">
    <source>
        <dbReference type="ARBA" id="ARBA00023049"/>
    </source>
</evidence>
<dbReference type="AlphaFoldDB" id="A0A1B2DRN5"/>
<keyword evidence="4 14" id="KW-0645">Protease</keyword>
<evidence type="ECO:0000259" key="13">
    <source>
        <dbReference type="Pfam" id="PF02163"/>
    </source>
</evidence>
<gene>
    <name evidence="14" type="ORF">BBD42_30640</name>
</gene>
<comment type="cofactor">
    <cofactor evidence="1">
        <name>Zn(2+)</name>
        <dbReference type="ChEBI" id="CHEBI:29105"/>
    </cofactor>
</comment>
<name>A0A1B2DRN5_9BACL</name>
<keyword evidence="5 12" id="KW-0812">Transmembrane</keyword>
<evidence type="ECO:0000256" key="11">
    <source>
        <dbReference type="ARBA" id="ARBA00023136"/>
    </source>
</evidence>
<evidence type="ECO:0000256" key="9">
    <source>
        <dbReference type="ARBA" id="ARBA00022989"/>
    </source>
</evidence>
<dbReference type="InterPro" id="IPR008915">
    <property type="entry name" value="Peptidase_M50"/>
</dbReference>
<dbReference type="PANTHER" id="PTHR39188:SF3">
    <property type="entry name" value="STAGE IV SPORULATION PROTEIN FB"/>
    <property type="match status" value="1"/>
</dbReference>
<reference evidence="14" key="1">
    <citation type="submission" date="2016-08" db="EMBL/GenBank/DDBJ databases">
        <title>Complete Genome Seqeunce of Paenibacillus sp. BIHB 4019 from tea rhizoplane.</title>
        <authorList>
            <person name="Thakur R."/>
            <person name="Swarnkar M.K."/>
            <person name="Gulati A."/>
        </authorList>
    </citation>
    <scope>NUCLEOTIDE SEQUENCE [LARGE SCALE GENOMIC DNA]</scope>
    <source>
        <strain evidence="14">BIHB4019</strain>
    </source>
</reference>
<dbReference type="PANTHER" id="PTHR39188">
    <property type="entry name" value="MEMBRANE-ASSOCIATED ZINC METALLOPROTEASE M50B"/>
    <property type="match status" value="1"/>
</dbReference>
<feature type="transmembrane region" description="Helical" evidence="12">
    <location>
        <begin position="12"/>
        <end position="40"/>
    </location>
</feature>
<evidence type="ECO:0000256" key="8">
    <source>
        <dbReference type="ARBA" id="ARBA00022833"/>
    </source>
</evidence>
<feature type="transmembrane region" description="Helical" evidence="12">
    <location>
        <begin position="112"/>
        <end position="135"/>
    </location>
</feature>
<feature type="transmembrane region" description="Helical" evidence="12">
    <location>
        <begin position="156"/>
        <end position="177"/>
    </location>
</feature>
<evidence type="ECO:0000256" key="12">
    <source>
        <dbReference type="SAM" id="Phobius"/>
    </source>
</evidence>
<evidence type="ECO:0000256" key="5">
    <source>
        <dbReference type="ARBA" id="ARBA00022692"/>
    </source>
</evidence>
<evidence type="ECO:0000256" key="7">
    <source>
        <dbReference type="ARBA" id="ARBA00022801"/>
    </source>
</evidence>
<evidence type="ECO:0000256" key="3">
    <source>
        <dbReference type="ARBA" id="ARBA00007931"/>
    </source>
</evidence>
<keyword evidence="6" id="KW-0479">Metal-binding</keyword>
<feature type="domain" description="Peptidase M50" evidence="13">
    <location>
        <begin position="31"/>
        <end position="103"/>
    </location>
</feature>
<dbReference type="GO" id="GO:0008237">
    <property type="term" value="F:metallopeptidase activity"/>
    <property type="evidence" value="ECO:0007669"/>
    <property type="project" value="UniProtKB-KW"/>
</dbReference>
<feature type="transmembrane region" description="Helical" evidence="12">
    <location>
        <begin position="183"/>
        <end position="201"/>
    </location>
</feature>
<dbReference type="CDD" id="cd06161">
    <property type="entry name" value="S2P-M50_SpoIVFB"/>
    <property type="match status" value="1"/>
</dbReference>
<keyword evidence="9 12" id="KW-1133">Transmembrane helix</keyword>
<dbReference type="GO" id="GO:0006508">
    <property type="term" value="P:proteolysis"/>
    <property type="evidence" value="ECO:0007669"/>
    <property type="project" value="UniProtKB-KW"/>
</dbReference>
<comment type="similarity">
    <text evidence="3">Belongs to the peptidase M50B family.</text>
</comment>
<comment type="subcellular location">
    <subcellularLocation>
        <location evidence="2">Membrane</location>
        <topology evidence="2">Multi-pass membrane protein</topology>
    </subcellularLocation>
</comment>
<accession>A0A1B2DRN5</accession>
<keyword evidence="10" id="KW-0482">Metalloprotease</keyword>
<evidence type="ECO:0000256" key="2">
    <source>
        <dbReference type="ARBA" id="ARBA00004141"/>
    </source>
</evidence>
<dbReference type="GO" id="GO:0046872">
    <property type="term" value="F:metal ion binding"/>
    <property type="evidence" value="ECO:0007669"/>
    <property type="project" value="UniProtKB-KW"/>
</dbReference>
<proteinExistence type="inferred from homology"/>
<evidence type="ECO:0000256" key="4">
    <source>
        <dbReference type="ARBA" id="ARBA00022670"/>
    </source>
</evidence>
<evidence type="ECO:0000256" key="1">
    <source>
        <dbReference type="ARBA" id="ARBA00001947"/>
    </source>
</evidence>
<dbReference type="RefSeq" id="WP_099521292.1">
    <property type="nucleotide sequence ID" value="NZ_CP016808.1"/>
</dbReference>